<proteinExistence type="inferred from homology"/>
<dbReference type="Gene3D" id="3.40.30.10">
    <property type="entry name" value="Glutaredoxin"/>
    <property type="match status" value="1"/>
</dbReference>
<dbReference type="InterPro" id="IPR052565">
    <property type="entry name" value="Glutaredoxin-like_YDR286C"/>
</dbReference>
<dbReference type="PANTHER" id="PTHR33558">
    <property type="entry name" value="GLUTAREDOXIN-LIKE PROTEIN C5ORF63 HOMOLOG"/>
    <property type="match status" value="1"/>
</dbReference>
<sequence>MFRATPRLLECRITFFTRSPCGLCDSAKAVVQNVNKTRPLQYWEINVMEPGQERWKDVYEFDTPVIHIDKASAPETTTSSLKLMHRFKEEDVTELMDQAEKV</sequence>
<dbReference type="OMA" id="SDVWDKR"/>
<dbReference type="Pfam" id="PF05768">
    <property type="entry name" value="Glrx-like"/>
    <property type="match status" value="1"/>
</dbReference>
<dbReference type="Proteomes" id="UP000193240">
    <property type="component" value="Unassembled WGS sequence"/>
</dbReference>
<keyword evidence="3" id="KW-1185">Reference proteome</keyword>
<accession>A0A1Y2M1H0</accession>
<dbReference type="PANTHER" id="PTHR33558:SF1">
    <property type="entry name" value="GLUTAREDOXIN-LIKE PROTEIN C5ORF63 HOMOLOG"/>
    <property type="match status" value="1"/>
</dbReference>
<evidence type="ECO:0000313" key="3">
    <source>
        <dbReference type="Proteomes" id="UP000193240"/>
    </source>
</evidence>
<keyword evidence="1" id="KW-0249">Electron transport</keyword>
<dbReference type="InterPro" id="IPR036249">
    <property type="entry name" value="Thioredoxin-like_sf"/>
</dbReference>
<evidence type="ECO:0000313" key="2">
    <source>
        <dbReference type="EMBL" id="OSS49639.1"/>
    </source>
</evidence>
<dbReference type="InterPro" id="IPR008554">
    <property type="entry name" value="Glutaredoxin-like"/>
</dbReference>
<name>A0A1Y2M1H0_EPING</name>
<evidence type="ECO:0000256" key="1">
    <source>
        <dbReference type="RuleBase" id="RU363082"/>
    </source>
</evidence>
<gene>
    <name evidence="2" type="ORF">B5807_06107</name>
</gene>
<protein>
    <recommendedName>
        <fullName evidence="1">Glutaredoxin-like protein</fullName>
    </recommendedName>
</protein>
<dbReference type="InParanoid" id="A0A1Y2M1H0"/>
<dbReference type="SUPFAM" id="SSF52833">
    <property type="entry name" value="Thioredoxin-like"/>
    <property type="match status" value="1"/>
</dbReference>
<dbReference type="AlphaFoldDB" id="A0A1Y2M1H0"/>
<keyword evidence="1" id="KW-0813">Transport</keyword>
<reference evidence="2 3" key="1">
    <citation type="journal article" date="2017" name="Genome Announc.">
        <title>Genome sequence of the saprophytic ascomycete Epicoccum nigrum ICMP 19927 strain isolated from New Zealand.</title>
        <authorList>
            <person name="Fokin M."/>
            <person name="Fleetwood D."/>
            <person name="Weir B.S."/>
            <person name="Villas-Boas S.G."/>
        </authorList>
    </citation>
    <scope>NUCLEOTIDE SEQUENCE [LARGE SCALE GENOMIC DNA]</scope>
    <source>
        <strain evidence="2 3">ICMP 19927</strain>
    </source>
</reference>
<comment type="similarity">
    <text evidence="1">Belongs to the glutaredoxin family.</text>
</comment>
<dbReference type="EMBL" id="KZ107843">
    <property type="protein sequence ID" value="OSS49639.1"/>
    <property type="molecule type" value="Genomic_DNA"/>
</dbReference>
<organism evidence="2 3">
    <name type="scientific">Epicoccum nigrum</name>
    <name type="common">Soil fungus</name>
    <name type="synonym">Epicoccum purpurascens</name>
    <dbReference type="NCBI Taxonomy" id="105696"/>
    <lineage>
        <taxon>Eukaryota</taxon>
        <taxon>Fungi</taxon>
        <taxon>Dikarya</taxon>
        <taxon>Ascomycota</taxon>
        <taxon>Pezizomycotina</taxon>
        <taxon>Dothideomycetes</taxon>
        <taxon>Pleosporomycetidae</taxon>
        <taxon>Pleosporales</taxon>
        <taxon>Pleosporineae</taxon>
        <taxon>Didymellaceae</taxon>
        <taxon>Epicoccum</taxon>
    </lineage>
</organism>